<dbReference type="InterPro" id="IPR000477">
    <property type="entry name" value="RT_dom"/>
</dbReference>
<name>A0A8J2RZQ1_9CRUS</name>
<gene>
    <name evidence="2" type="ORF">DGAL_LOCUS15450</name>
</gene>
<dbReference type="Proteomes" id="UP000789390">
    <property type="component" value="Unassembled WGS sequence"/>
</dbReference>
<evidence type="ECO:0000313" key="3">
    <source>
        <dbReference type="Proteomes" id="UP000789390"/>
    </source>
</evidence>
<evidence type="ECO:0000259" key="1">
    <source>
        <dbReference type="PROSITE" id="PS50878"/>
    </source>
</evidence>
<dbReference type="GO" id="GO:0071897">
    <property type="term" value="P:DNA biosynthetic process"/>
    <property type="evidence" value="ECO:0007669"/>
    <property type="project" value="UniProtKB-ARBA"/>
</dbReference>
<organism evidence="2 3">
    <name type="scientific">Daphnia galeata</name>
    <dbReference type="NCBI Taxonomy" id="27404"/>
    <lineage>
        <taxon>Eukaryota</taxon>
        <taxon>Metazoa</taxon>
        <taxon>Ecdysozoa</taxon>
        <taxon>Arthropoda</taxon>
        <taxon>Crustacea</taxon>
        <taxon>Branchiopoda</taxon>
        <taxon>Diplostraca</taxon>
        <taxon>Cladocera</taxon>
        <taxon>Anomopoda</taxon>
        <taxon>Daphniidae</taxon>
        <taxon>Daphnia</taxon>
    </lineage>
</organism>
<dbReference type="OrthoDB" id="6381015at2759"/>
<proteinExistence type="predicted"/>
<accession>A0A8J2RZQ1</accession>
<reference evidence="2" key="1">
    <citation type="submission" date="2021-11" db="EMBL/GenBank/DDBJ databases">
        <authorList>
            <person name="Schell T."/>
        </authorList>
    </citation>
    <scope>NUCLEOTIDE SEQUENCE</scope>
    <source>
        <strain evidence="2">M5</strain>
    </source>
</reference>
<dbReference type="SUPFAM" id="SSF56672">
    <property type="entry name" value="DNA/RNA polymerases"/>
    <property type="match status" value="1"/>
</dbReference>
<dbReference type="InterPro" id="IPR043502">
    <property type="entry name" value="DNA/RNA_pol_sf"/>
</dbReference>
<keyword evidence="3" id="KW-1185">Reference proteome</keyword>
<dbReference type="AlphaFoldDB" id="A0A8J2RZQ1"/>
<comment type="caution">
    <text evidence="2">The sequence shown here is derived from an EMBL/GenBank/DDBJ whole genome shotgun (WGS) entry which is preliminary data.</text>
</comment>
<sequence>MNAENNFPRIFIGPRNSGIVSFDALLSAIFTLKQTNSAGTDLLSASFISASYDCYPQILLDILNSALANGWYPIPWKAAKITIIQKPNKTNYELLENYRPISVIPTFSKIFQRIILSRLKWHAVEEKWFNKGQNGFREGYSTESAIHYLVHHIESHFSKKEFTACAFIDIKSAFDSA</sequence>
<dbReference type="EMBL" id="CAKKLH010000317">
    <property type="protein sequence ID" value="CAH0111796.1"/>
    <property type="molecule type" value="Genomic_DNA"/>
</dbReference>
<feature type="domain" description="Reverse transcriptase" evidence="1">
    <location>
        <begin position="65"/>
        <end position="177"/>
    </location>
</feature>
<protein>
    <recommendedName>
        <fullName evidence="1">Reverse transcriptase domain-containing protein</fullName>
    </recommendedName>
</protein>
<dbReference type="PANTHER" id="PTHR19446">
    <property type="entry name" value="REVERSE TRANSCRIPTASES"/>
    <property type="match status" value="1"/>
</dbReference>
<dbReference type="PROSITE" id="PS50878">
    <property type="entry name" value="RT_POL"/>
    <property type="match status" value="1"/>
</dbReference>
<dbReference type="Pfam" id="PF00078">
    <property type="entry name" value="RVT_1"/>
    <property type="match status" value="1"/>
</dbReference>
<evidence type="ECO:0000313" key="2">
    <source>
        <dbReference type="EMBL" id="CAH0111796.1"/>
    </source>
</evidence>